<evidence type="ECO:0000313" key="2">
    <source>
        <dbReference type="EMBL" id="MBW6401508.1"/>
    </source>
</evidence>
<protein>
    <submittedName>
        <fullName evidence="2">Uncharacterized protein</fullName>
    </submittedName>
</protein>
<reference evidence="2 3" key="1">
    <citation type="submission" date="2021-07" db="EMBL/GenBank/DDBJ databases">
        <authorList>
            <person name="So Y."/>
        </authorList>
    </citation>
    <scope>NUCLEOTIDE SEQUENCE [LARGE SCALE GENOMIC DNA]</scope>
    <source>
        <strain evidence="2 3">HJA6</strain>
    </source>
</reference>
<feature type="region of interest" description="Disordered" evidence="1">
    <location>
        <begin position="39"/>
        <end position="59"/>
    </location>
</feature>
<dbReference type="Proteomes" id="UP001196565">
    <property type="component" value="Unassembled WGS sequence"/>
</dbReference>
<proteinExistence type="predicted"/>
<dbReference type="EMBL" id="JAHYBZ010000012">
    <property type="protein sequence ID" value="MBW6401508.1"/>
    <property type="molecule type" value="Genomic_DNA"/>
</dbReference>
<sequence>MLNLNAGSPFADIRVRKAINPRIDREAIATMLGGFGKPAMGHGAARPSLVRQSQLPHPP</sequence>
<keyword evidence="3" id="KW-1185">Reference proteome</keyword>
<name>A0ABS7AGS8_9PROT</name>
<accession>A0ABS7AGS8</accession>
<dbReference type="Gene3D" id="3.10.105.10">
    <property type="entry name" value="Dipeptide-binding Protein, Domain 3"/>
    <property type="match status" value="1"/>
</dbReference>
<dbReference type="SUPFAM" id="SSF53850">
    <property type="entry name" value="Periplasmic binding protein-like II"/>
    <property type="match status" value="1"/>
</dbReference>
<organism evidence="2 3">
    <name type="scientific">Roseomonas alba</name>
    <dbReference type="NCBI Taxonomy" id="2846776"/>
    <lineage>
        <taxon>Bacteria</taxon>
        <taxon>Pseudomonadati</taxon>
        <taxon>Pseudomonadota</taxon>
        <taxon>Alphaproteobacteria</taxon>
        <taxon>Acetobacterales</taxon>
        <taxon>Roseomonadaceae</taxon>
        <taxon>Roseomonas</taxon>
    </lineage>
</organism>
<evidence type="ECO:0000313" key="3">
    <source>
        <dbReference type="Proteomes" id="UP001196565"/>
    </source>
</evidence>
<feature type="compositionally biased region" description="Polar residues" evidence="1">
    <location>
        <begin position="50"/>
        <end position="59"/>
    </location>
</feature>
<comment type="caution">
    <text evidence="2">The sequence shown here is derived from an EMBL/GenBank/DDBJ whole genome shotgun (WGS) entry which is preliminary data.</text>
</comment>
<gene>
    <name evidence="2" type="ORF">KPL78_26895</name>
</gene>
<evidence type="ECO:0000256" key="1">
    <source>
        <dbReference type="SAM" id="MobiDB-lite"/>
    </source>
</evidence>
<dbReference type="RefSeq" id="WP_219766232.1">
    <property type="nucleotide sequence ID" value="NZ_JAHYBZ010000012.1"/>
</dbReference>